<gene>
    <name evidence="7" type="primary">cobQ</name>
    <name evidence="11" type="ordered locus">Huta_2504</name>
</gene>
<evidence type="ECO:0000313" key="11">
    <source>
        <dbReference type="EMBL" id="ACV12668.1"/>
    </source>
</evidence>
<dbReference type="CDD" id="cd05389">
    <property type="entry name" value="CobQ_N"/>
    <property type="match status" value="1"/>
</dbReference>
<sequence length="520" mass="54314">MGRTVLVAGTASHVGKSTIVAGLCRRLADQGVSVAPFKAQNMSNNARVGFKPGAVGTVGEGGDSELADGDPDAYGEIGIAQYVQARAAGVVPTTDHNPVLLKPRGDGESQLVIDGEAVGHFAAGTYYDDHWDRARRAARQAYNRLAARHDVIVAEGAGSIAEINLQDRDLANVETARFADASILLVGDIERGGVFASLYGTLELLPEDLRDRVAGLVINKFRGDRSLLEPGLAAIEERTGVPVVAVLPHDDPGLPAEDSLSLPSAGERGTWGDEDGVPPDDCVTVGVPRLPHLSNVADVAPLAREPGVRVEFLPLDSGAATADALALPGTKNTVDDLLAVRDSRLGAAISAFDGPIVGICGGYQLLGERLRNVGVESTTATGTVAGLELLPVETHFSAEKRVTAGTYEATGVGPIAGATGTVSGYEIHMGETTVPDGVARPIGPESVANQQVLGTYLHGCFENRRLRDAFVENVFEQAGVERPERTVAQSDPFDRAAELVEPIDLPAVVPSVAETSGRDQ</sequence>
<dbReference type="InterPro" id="IPR004459">
    <property type="entry name" value="CobQ_synth"/>
</dbReference>
<dbReference type="InterPro" id="IPR029062">
    <property type="entry name" value="Class_I_gatase-like"/>
</dbReference>
<organism evidence="11 12">
    <name type="scientific">Halorhabdus utahensis (strain DSM 12940 / JCM 11049 / AX-2)</name>
    <dbReference type="NCBI Taxonomy" id="519442"/>
    <lineage>
        <taxon>Archaea</taxon>
        <taxon>Methanobacteriati</taxon>
        <taxon>Methanobacteriota</taxon>
        <taxon>Stenosarchaea group</taxon>
        <taxon>Halobacteria</taxon>
        <taxon>Halobacteriales</taxon>
        <taxon>Haloarculaceae</taxon>
        <taxon>Halorhabdus</taxon>
    </lineage>
</organism>
<dbReference type="GeneID" id="8384806"/>
<evidence type="ECO:0000256" key="4">
    <source>
        <dbReference type="ARBA" id="ARBA00022573"/>
    </source>
</evidence>
<dbReference type="HAMAP" id="MF_00028">
    <property type="entry name" value="CobQ"/>
    <property type="match status" value="1"/>
</dbReference>
<dbReference type="InterPro" id="IPR033949">
    <property type="entry name" value="CobQ_GATase1"/>
</dbReference>
<dbReference type="InterPro" id="IPR027417">
    <property type="entry name" value="P-loop_NTPase"/>
</dbReference>
<dbReference type="Pfam" id="PF07685">
    <property type="entry name" value="GATase_3"/>
    <property type="match status" value="1"/>
</dbReference>
<evidence type="ECO:0000259" key="10">
    <source>
        <dbReference type="Pfam" id="PF07685"/>
    </source>
</evidence>
<dbReference type="GO" id="GO:0015420">
    <property type="term" value="F:ABC-type vitamin B12 transporter activity"/>
    <property type="evidence" value="ECO:0007669"/>
    <property type="project" value="UniProtKB-UniRule"/>
</dbReference>
<feature type="region of interest" description="Disordered" evidence="8">
    <location>
        <begin position="254"/>
        <end position="278"/>
    </location>
</feature>
<keyword evidence="12" id="KW-1185">Reference proteome</keyword>
<dbReference type="Proteomes" id="UP000002071">
    <property type="component" value="Chromosome"/>
</dbReference>
<evidence type="ECO:0000256" key="8">
    <source>
        <dbReference type="SAM" id="MobiDB-lite"/>
    </source>
</evidence>
<keyword evidence="5 7" id="KW-0315">Glutamine amidotransferase</keyword>
<comment type="similarity">
    <text evidence="2 7">Belongs to the CobB/CobQ family. CobQ subfamily.</text>
</comment>
<dbReference type="eggNOG" id="arCOG00105">
    <property type="taxonomic scope" value="Archaea"/>
</dbReference>
<dbReference type="AlphaFoldDB" id="C7NMX0"/>
<dbReference type="InterPro" id="IPR047045">
    <property type="entry name" value="CobQ_N"/>
</dbReference>
<feature type="domain" description="CobB/CobQ-like glutamine amidotransferase" evidence="10">
    <location>
        <begin position="284"/>
        <end position="465"/>
    </location>
</feature>
<protein>
    <recommendedName>
        <fullName evidence="3 7">Probable cobyric acid synthase</fullName>
    </recommendedName>
</protein>
<evidence type="ECO:0000259" key="9">
    <source>
        <dbReference type="Pfam" id="PF01656"/>
    </source>
</evidence>
<comment type="pathway">
    <text evidence="1 7">Cofactor biosynthesis; adenosylcobalamin biosynthesis.</text>
</comment>
<comment type="function">
    <text evidence="6 7">Catalyzes amidations at positions B, D, E, and G on adenosylcobyrinic A,C-diamide. NH(2) groups are provided by glutamine, and one molecule of ATP is hydrogenolyzed for each amidation.</text>
</comment>
<dbReference type="UniPathway" id="UPA00148"/>
<dbReference type="GO" id="GO:0009236">
    <property type="term" value="P:cobalamin biosynthetic process"/>
    <property type="evidence" value="ECO:0007669"/>
    <property type="project" value="UniProtKB-UniRule"/>
</dbReference>
<dbReference type="InterPro" id="IPR011698">
    <property type="entry name" value="GATase_3"/>
</dbReference>
<dbReference type="KEGG" id="hut:Huta_2504"/>
<dbReference type="SUPFAM" id="SSF52317">
    <property type="entry name" value="Class I glutamine amidotransferase-like"/>
    <property type="match status" value="1"/>
</dbReference>
<dbReference type="HOGENOM" id="CLU_019250_2_2_2"/>
<dbReference type="RefSeq" id="WP_015790234.1">
    <property type="nucleotide sequence ID" value="NC_013158.1"/>
</dbReference>
<dbReference type="GO" id="GO:0003824">
    <property type="term" value="F:catalytic activity"/>
    <property type="evidence" value="ECO:0007669"/>
    <property type="project" value="InterPro"/>
</dbReference>
<evidence type="ECO:0000256" key="5">
    <source>
        <dbReference type="ARBA" id="ARBA00022962"/>
    </source>
</evidence>
<dbReference type="SUPFAM" id="SSF52540">
    <property type="entry name" value="P-loop containing nucleoside triphosphate hydrolases"/>
    <property type="match status" value="1"/>
</dbReference>
<evidence type="ECO:0000256" key="1">
    <source>
        <dbReference type="ARBA" id="ARBA00004953"/>
    </source>
</evidence>
<evidence type="ECO:0000256" key="6">
    <source>
        <dbReference type="ARBA" id="ARBA00025166"/>
    </source>
</evidence>
<reference evidence="11 12" key="1">
    <citation type="journal article" date="2009" name="Stand. Genomic Sci.">
        <title>Complete genome sequence of Halorhabdus utahensis type strain (AX-2).</title>
        <authorList>
            <person name="Anderson I."/>
            <person name="Tindall B.J."/>
            <person name="Pomrenke H."/>
            <person name="Goker M."/>
            <person name="Lapidus A."/>
            <person name="Nolan M."/>
            <person name="Copeland A."/>
            <person name="Glavina Del Rio T."/>
            <person name="Chen F."/>
            <person name="Tice H."/>
            <person name="Cheng J.F."/>
            <person name="Lucas S."/>
            <person name="Chertkov O."/>
            <person name="Bruce D."/>
            <person name="Brettin T."/>
            <person name="Detter J.C."/>
            <person name="Han C."/>
            <person name="Goodwin L."/>
            <person name="Land M."/>
            <person name="Hauser L."/>
            <person name="Chang Y.J."/>
            <person name="Jeffries C.D."/>
            <person name="Pitluck S."/>
            <person name="Pati A."/>
            <person name="Mavromatis K."/>
            <person name="Ivanova N."/>
            <person name="Ovchinnikova G."/>
            <person name="Chen A."/>
            <person name="Palaniappan K."/>
            <person name="Chain P."/>
            <person name="Rohde M."/>
            <person name="Bristow J."/>
            <person name="Eisen J.A."/>
            <person name="Markowitz V."/>
            <person name="Hugenholtz P."/>
            <person name="Kyrpides N.C."/>
            <person name="Klenk H.P."/>
        </authorList>
    </citation>
    <scope>NUCLEOTIDE SEQUENCE [LARGE SCALE GENOMIC DNA]</scope>
    <source>
        <strain evidence="12">DSM 12940 / JCM 11049 / AX-2</strain>
    </source>
</reference>
<dbReference type="Gene3D" id="3.40.50.300">
    <property type="entry name" value="P-loop containing nucleotide triphosphate hydrolases"/>
    <property type="match status" value="1"/>
</dbReference>
<dbReference type="NCBIfam" id="TIGR00313">
    <property type="entry name" value="cobQ"/>
    <property type="match status" value="1"/>
</dbReference>
<dbReference type="PROSITE" id="PS51273">
    <property type="entry name" value="GATASE_TYPE_1"/>
    <property type="match status" value="1"/>
</dbReference>
<dbReference type="Pfam" id="PF01656">
    <property type="entry name" value="CbiA"/>
    <property type="match status" value="1"/>
</dbReference>
<dbReference type="CDD" id="cd01750">
    <property type="entry name" value="GATase1_CobQ"/>
    <property type="match status" value="1"/>
</dbReference>
<feature type="domain" description="CobQ/CobB/MinD/ParA nucleotide binding" evidence="9">
    <location>
        <begin position="6"/>
        <end position="251"/>
    </location>
</feature>
<dbReference type="STRING" id="519442.Huta_2504"/>
<dbReference type="PANTHER" id="PTHR21343">
    <property type="entry name" value="DETHIOBIOTIN SYNTHETASE"/>
    <property type="match status" value="1"/>
</dbReference>
<dbReference type="NCBIfam" id="NF001989">
    <property type="entry name" value="PRK00784.1"/>
    <property type="match status" value="1"/>
</dbReference>
<proteinExistence type="inferred from homology"/>
<dbReference type="PANTHER" id="PTHR21343:SF1">
    <property type="entry name" value="COBYRIC ACID SYNTHASE"/>
    <property type="match status" value="1"/>
</dbReference>
<dbReference type="OrthoDB" id="53136at2157"/>
<accession>C7NMX0</accession>
<dbReference type="InterPro" id="IPR002586">
    <property type="entry name" value="CobQ/CobB/MinD/ParA_Nub-bd_dom"/>
</dbReference>
<keyword evidence="4 7" id="KW-0169">Cobalamin biosynthesis</keyword>
<feature type="active site" evidence="7">
    <location>
        <position position="458"/>
    </location>
</feature>
<dbReference type="EMBL" id="CP001687">
    <property type="protein sequence ID" value="ACV12668.1"/>
    <property type="molecule type" value="Genomic_DNA"/>
</dbReference>
<evidence type="ECO:0000256" key="7">
    <source>
        <dbReference type="HAMAP-Rule" id="MF_00028"/>
    </source>
</evidence>
<evidence type="ECO:0000313" key="12">
    <source>
        <dbReference type="Proteomes" id="UP000002071"/>
    </source>
</evidence>
<feature type="active site" description="Nucleophile" evidence="7">
    <location>
        <position position="360"/>
    </location>
</feature>
<evidence type="ECO:0000256" key="3">
    <source>
        <dbReference type="ARBA" id="ARBA00014921"/>
    </source>
</evidence>
<dbReference type="PROSITE" id="PS51274">
    <property type="entry name" value="GATASE_COBBQ"/>
    <property type="match status" value="1"/>
</dbReference>
<name>C7NMX0_HALUD</name>
<evidence type="ECO:0000256" key="2">
    <source>
        <dbReference type="ARBA" id="ARBA00006205"/>
    </source>
</evidence>
<dbReference type="Gene3D" id="3.40.50.880">
    <property type="match status" value="1"/>
</dbReference>